<feature type="compositionally biased region" description="Basic and acidic residues" evidence="1">
    <location>
        <begin position="35"/>
        <end position="48"/>
    </location>
</feature>
<dbReference type="AlphaFoldDB" id="A0A1J0MM80"/>
<dbReference type="InterPro" id="IPR045756">
    <property type="entry name" value="DUF6183"/>
</dbReference>
<evidence type="ECO:0000256" key="1">
    <source>
        <dbReference type="SAM" id="MobiDB-lite"/>
    </source>
</evidence>
<dbReference type="Pfam" id="PF19681">
    <property type="entry name" value="DUF6183"/>
    <property type="match status" value="1"/>
</dbReference>
<proteinExistence type="predicted"/>
<evidence type="ECO:0000313" key="2">
    <source>
        <dbReference type="EMBL" id="APD26277.1"/>
    </source>
</evidence>
<sequence>MSHNEETPGVGASDGQQGERTGPESQHLAGLGPREMYEAAEKLCRTTDDDGDGPPEASAARAVGRIAETLADTRSRDSATFAVDLVSRLLPEVAMPPDEGDRLLRSVAAKVVKSQHLRDVEPLFREVPDGIPDPAVELRACLLGELALIGSGAGRRSLEAYAEKLRELGHPLARLPGARLDIEHRFAVRVRGLGAVKSAKQLRSRFPEAPSTDGGAVAGCGAGDARDDGRANVVARPFTAGGWAREPEARFFTLPSPLDPDDFGISFIKELSLRCLAGEGSRRGSALACVTTPDDVLNELFSASYVGGVNGHGQGGAYARLYAWESFYALMGLPTDVPLLEAVRHAADYRWLRFMAFTDWFHHDTSDPAFAVLDPTRTRVAVLAATDTDAHRDALG</sequence>
<reference evidence="2" key="1">
    <citation type="journal article" date="2016" name="Chem. Sci.">
        <title>Activation and characterization of a cryptic gene cluster reveals a cyclization cascade for polycyclic tetramate macrolactams.</title>
        <authorList>
            <person name="Saha S."/>
            <person name="Zhang W."/>
            <person name="Zhang G."/>
            <person name="Zhu Y."/>
            <person name="Chen Y."/>
            <person name="Liu W."/>
            <person name="Yuan C."/>
            <person name="Zhang Q."/>
            <person name="Zhang H."/>
            <person name="Zhang L."/>
            <person name="Zhang W."/>
            <person name="Zhang C."/>
        </authorList>
    </citation>
    <scope>NUCLEOTIDE SEQUENCE</scope>
    <source>
        <strain evidence="2">SCSIO 02999</strain>
    </source>
</reference>
<protein>
    <submittedName>
        <fullName evidence="2">Uncharacterized protein</fullName>
    </submittedName>
</protein>
<name>A0A1J0MM80_9ACTN</name>
<accession>A0A1J0MM80</accession>
<dbReference type="EMBL" id="KU569222">
    <property type="protein sequence ID" value="APD26277.1"/>
    <property type="molecule type" value="Genomic_DNA"/>
</dbReference>
<feature type="region of interest" description="Disordered" evidence="1">
    <location>
        <begin position="1"/>
        <end position="59"/>
    </location>
</feature>
<organism evidence="2">
    <name type="scientific">Streptomyces pactum</name>
    <dbReference type="NCBI Taxonomy" id="68249"/>
    <lineage>
        <taxon>Bacteria</taxon>
        <taxon>Bacillati</taxon>
        <taxon>Actinomycetota</taxon>
        <taxon>Actinomycetes</taxon>
        <taxon>Kitasatosporales</taxon>
        <taxon>Streptomycetaceae</taxon>
        <taxon>Streptomyces</taxon>
    </lineage>
</organism>